<keyword evidence="3" id="KW-0812">Transmembrane</keyword>
<dbReference type="SMART" id="SM00267">
    <property type="entry name" value="GGDEF"/>
    <property type="match status" value="1"/>
</dbReference>
<dbReference type="Gene3D" id="3.30.70.270">
    <property type="match status" value="1"/>
</dbReference>
<evidence type="ECO:0000256" key="3">
    <source>
        <dbReference type="SAM" id="Phobius"/>
    </source>
</evidence>
<feature type="transmembrane region" description="Helical" evidence="3">
    <location>
        <begin position="108"/>
        <end position="128"/>
    </location>
</feature>
<feature type="transmembrane region" description="Helical" evidence="3">
    <location>
        <begin position="159"/>
        <end position="184"/>
    </location>
</feature>
<feature type="transmembrane region" description="Helical" evidence="3">
    <location>
        <begin position="204"/>
        <end position="222"/>
    </location>
</feature>
<dbReference type="SUPFAM" id="SSF55073">
    <property type="entry name" value="Nucleotide cyclase"/>
    <property type="match status" value="1"/>
</dbReference>
<proteinExistence type="predicted"/>
<feature type="transmembrane region" description="Helical" evidence="3">
    <location>
        <begin position="76"/>
        <end position="96"/>
    </location>
</feature>
<sequence>MPVDGGGRALEDALMPDVNSLLIATAISGLCLSFTVLLFWQVNRGSGFLVTWAVAVVALVGHVAAFWFYAQTLSPVLGTVACALLPVGAIGLYAASRQFLDNLSPVPTILWLAVPYLVLVPPVFALGYDGVALVIQNFLTAVMFVLTAWTYFGRRSEALFSLGALAGLYFLVGLSFALCGTVLLVEGQWRIGSPPSNWAEDINVVISVLGMTGIGALTLLLDQSRLAGTFQRAAMIDTMTGLLNRRALQAAHSGPFGPRKAVVLFDLDHFKQVNDLYGHATGDEVLRGFAQAFQANARNIDYAVRLGGEEFVMVTDGVSPEQARKIAERVAAAFAEITFVSARGETFQCTVSAGIAFGDDALPNLEDVMARADRALYVAKRDGRNRIETGEWRLVG</sequence>
<dbReference type="Pfam" id="PF00990">
    <property type="entry name" value="GGDEF"/>
    <property type="match status" value="1"/>
</dbReference>
<feature type="transmembrane region" description="Helical" evidence="3">
    <location>
        <begin position="20"/>
        <end position="40"/>
    </location>
</feature>
<comment type="catalytic activity">
    <reaction evidence="2">
        <text>2 GTP = 3',3'-c-di-GMP + 2 diphosphate</text>
        <dbReference type="Rhea" id="RHEA:24898"/>
        <dbReference type="ChEBI" id="CHEBI:33019"/>
        <dbReference type="ChEBI" id="CHEBI:37565"/>
        <dbReference type="ChEBI" id="CHEBI:58805"/>
        <dbReference type="EC" id="2.7.7.65"/>
    </reaction>
</comment>
<evidence type="ECO:0000256" key="1">
    <source>
        <dbReference type="ARBA" id="ARBA00012528"/>
    </source>
</evidence>
<feature type="transmembrane region" description="Helical" evidence="3">
    <location>
        <begin position="47"/>
        <end position="70"/>
    </location>
</feature>
<keyword evidence="6" id="KW-1185">Reference proteome</keyword>
<dbReference type="FunFam" id="3.30.70.270:FF:000001">
    <property type="entry name" value="Diguanylate cyclase domain protein"/>
    <property type="match status" value="1"/>
</dbReference>
<dbReference type="GO" id="GO:0043709">
    <property type="term" value="P:cell adhesion involved in single-species biofilm formation"/>
    <property type="evidence" value="ECO:0007669"/>
    <property type="project" value="TreeGrafter"/>
</dbReference>
<dbReference type="PANTHER" id="PTHR45138:SF9">
    <property type="entry name" value="DIGUANYLATE CYCLASE DGCM-RELATED"/>
    <property type="match status" value="1"/>
</dbReference>
<comment type="caution">
    <text evidence="5">The sequence shown here is derived from an EMBL/GenBank/DDBJ whole genome shotgun (WGS) entry which is preliminary data.</text>
</comment>
<gene>
    <name evidence="5" type="ORF">FY036_16595</name>
</gene>
<dbReference type="PANTHER" id="PTHR45138">
    <property type="entry name" value="REGULATORY COMPONENTS OF SENSORY TRANSDUCTION SYSTEM"/>
    <property type="match status" value="1"/>
</dbReference>
<name>A0A5D4GQM0_9HYPH</name>
<reference evidence="5 6" key="1">
    <citation type="submission" date="2019-08" db="EMBL/GenBank/DDBJ databases">
        <authorList>
            <person name="Seo Y.L."/>
        </authorList>
    </citation>
    <scope>NUCLEOTIDE SEQUENCE [LARGE SCALE GENOMIC DNA]</scope>
    <source>
        <strain evidence="5 6">MaA-C15</strain>
    </source>
</reference>
<keyword evidence="3" id="KW-1133">Transmembrane helix</keyword>
<feature type="transmembrane region" description="Helical" evidence="3">
    <location>
        <begin position="134"/>
        <end position="152"/>
    </location>
</feature>
<dbReference type="InterPro" id="IPR000160">
    <property type="entry name" value="GGDEF_dom"/>
</dbReference>
<dbReference type="NCBIfam" id="TIGR00254">
    <property type="entry name" value="GGDEF"/>
    <property type="match status" value="1"/>
</dbReference>
<organism evidence="5 6">
    <name type="scientific">Neoaquamicrobium microcysteis</name>
    <dbReference type="NCBI Taxonomy" id="2682781"/>
    <lineage>
        <taxon>Bacteria</taxon>
        <taxon>Pseudomonadati</taxon>
        <taxon>Pseudomonadota</taxon>
        <taxon>Alphaproteobacteria</taxon>
        <taxon>Hyphomicrobiales</taxon>
        <taxon>Phyllobacteriaceae</taxon>
        <taxon>Neoaquamicrobium</taxon>
    </lineage>
</organism>
<dbReference type="InterPro" id="IPR043128">
    <property type="entry name" value="Rev_trsase/Diguanyl_cyclase"/>
</dbReference>
<dbReference type="EC" id="2.7.7.65" evidence="1"/>
<dbReference type="EMBL" id="VSZS01000065">
    <property type="protein sequence ID" value="TYR31046.1"/>
    <property type="molecule type" value="Genomic_DNA"/>
</dbReference>
<dbReference type="GO" id="GO:0052621">
    <property type="term" value="F:diguanylate cyclase activity"/>
    <property type="evidence" value="ECO:0007669"/>
    <property type="project" value="UniProtKB-EC"/>
</dbReference>
<evidence type="ECO:0000313" key="6">
    <source>
        <dbReference type="Proteomes" id="UP000323258"/>
    </source>
</evidence>
<evidence type="ECO:0000259" key="4">
    <source>
        <dbReference type="PROSITE" id="PS50887"/>
    </source>
</evidence>
<evidence type="ECO:0000313" key="5">
    <source>
        <dbReference type="EMBL" id="TYR31046.1"/>
    </source>
</evidence>
<dbReference type="AlphaFoldDB" id="A0A5D4GQM0"/>
<accession>A0A5D4GQM0</accession>
<evidence type="ECO:0000256" key="2">
    <source>
        <dbReference type="ARBA" id="ARBA00034247"/>
    </source>
</evidence>
<dbReference type="InterPro" id="IPR029787">
    <property type="entry name" value="Nucleotide_cyclase"/>
</dbReference>
<keyword evidence="3" id="KW-0472">Membrane</keyword>
<dbReference type="GO" id="GO:0005886">
    <property type="term" value="C:plasma membrane"/>
    <property type="evidence" value="ECO:0007669"/>
    <property type="project" value="TreeGrafter"/>
</dbReference>
<protein>
    <recommendedName>
        <fullName evidence="1">diguanylate cyclase</fullName>
        <ecNumber evidence="1">2.7.7.65</ecNumber>
    </recommendedName>
</protein>
<feature type="domain" description="GGDEF" evidence="4">
    <location>
        <begin position="258"/>
        <end position="392"/>
    </location>
</feature>
<dbReference type="InterPro" id="IPR050469">
    <property type="entry name" value="Diguanylate_Cyclase"/>
</dbReference>
<dbReference type="GO" id="GO:1902201">
    <property type="term" value="P:negative regulation of bacterial-type flagellum-dependent cell motility"/>
    <property type="evidence" value="ECO:0007669"/>
    <property type="project" value="TreeGrafter"/>
</dbReference>
<dbReference type="PROSITE" id="PS50887">
    <property type="entry name" value="GGDEF"/>
    <property type="match status" value="1"/>
</dbReference>
<reference evidence="5 6" key="2">
    <citation type="submission" date="2019-09" db="EMBL/GenBank/DDBJ databases">
        <title>Mesorhizobium sp. MaA-C15 isolated from Microcystis aeruginosa.</title>
        <authorList>
            <person name="Jeong S.E."/>
            <person name="Jin H.M."/>
            <person name="Jeon C.O."/>
        </authorList>
    </citation>
    <scope>NUCLEOTIDE SEQUENCE [LARGE SCALE GENOMIC DNA]</scope>
    <source>
        <strain evidence="5 6">MaA-C15</strain>
    </source>
</reference>
<dbReference type="CDD" id="cd01949">
    <property type="entry name" value="GGDEF"/>
    <property type="match status" value="1"/>
</dbReference>
<dbReference type="Proteomes" id="UP000323258">
    <property type="component" value="Unassembled WGS sequence"/>
</dbReference>